<evidence type="ECO:0000256" key="1">
    <source>
        <dbReference type="ARBA" id="ARBA00004365"/>
    </source>
</evidence>
<keyword evidence="4" id="KW-0964">Secreted</keyword>
<comment type="caution">
    <text evidence="7">The sequence shown here is derived from an EMBL/GenBank/DDBJ whole genome shotgun (WGS) entry which is preliminary data.</text>
</comment>
<dbReference type="PANTHER" id="PTHR42792">
    <property type="entry name" value="FLAGELLIN"/>
    <property type="match status" value="1"/>
</dbReference>
<keyword evidence="8" id="KW-1185">Reference proteome</keyword>
<name>J1Y8M8_9ALTE</name>
<accession>J1Y8M8</accession>
<keyword evidence="5" id="KW-0975">Bacterial flagellum</keyword>
<evidence type="ECO:0000256" key="5">
    <source>
        <dbReference type="ARBA" id="ARBA00023143"/>
    </source>
</evidence>
<dbReference type="InterPro" id="IPR013384">
    <property type="entry name" value="Flagell_FlgL"/>
</dbReference>
<dbReference type="RefSeq" id="WP_008609941.1">
    <property type="nucleotide sequence ID" value="NZ_ALAB01000039.1"/>
</dbReference>
<dbReference type="PATRIC" id="fig|1197174.4.peg.2868"/>
<dbReference type="Pfam" id="PF00669">
    <property type="entry name" value="Flagellin_N"/>
    <property type="match status" value="1"/>
</dbReference>
<proteinExistence type="inferred from homology"/>
<reference evidence="7 8" key="1">
    <citation type="journal article" date="2012" name="J. Bacteriol.">
        <title>Genome Sequence of Pectin-Degrading Alishewanella aestuarii Strain B11T, Isolated from Tidal Flat Sediment.</title>
        <authorList>
            <person name="Jung J."/>
            <person name="Choi S."/>
            <person name="Chun J."/>
            <person name="Park W."/>
        </authorList>
    </citation>
    <scope>NUCLEOTIDE SEQUENCE [LARGE SCALE GENOMIC DNA]</scope>
    <source>
        <strain evidence="7 8">B11</strain>
    </source>
</reference>
<comment type="similarity">
    <text evidence="3">Belongs to the bacterial flagellin family.</text>
</comment>
<dbReference type="SUPFAM" id="SSF64518">
    <property type="entry name" value="Phase 1 flagellin"/>
    <property type="match status" value="1"/>
</dbReference>
<evidence type="ECO:0000256" key="2">
    <source>
        <dbReference type="ARBA" id="ARBA00004613"/>
    </source>
</evidence>
<evidence type="ECO:0000313" key="7">
    <source>
        <dbReference type="EMBL" id="EJI84100.1"/>
    </source>
</evidence>
<dbReference type="AlphaFoldDB" id="J1Y8M8"/>
<dbReference type="EMBL" id="ALAB01000039">
    <property type="protein sequence ID" value="EJI84100.1"/>
    <property type="molecule type" value="Genomic_DNA"/>
</dbReference>
<dbReference type="NCBIfam" id="TIGR02550">
    <property type="entry name" value="flagell_flgL"/>
    <property type="match status" value="1"/>
</dbReference>
<evidence type="ECO:0000259" key="6">
    <source>
        <dbReference type="Pfam" id="PF00669"/>
    </source>
</evidence>
<dbReference type="InterPro" id="IPR001492">
    <property type="entry name" value="Flagellin"/>
</dbReference>
<evidence type="ECO:0000256" key="4">
    <source>
        <dbReference type="ARBA" id="ARBA00022525"/>
    </source>
</evidence>
<dbReference type="Gene3D" id="1.20.1330.10">
    <property type="entry name" value="f41 fragment of flagellin, N-terminal domain"/>
    <property type="match status" value="1"/>
</dbReference>
<evidence type="ECO:0000313" key="8">
    <source>
        <dbReference type="Proteomes" id="UP000012043"/>
    </source>
</evidence>
<evidence type="ECO:0000256" key="3">
    <source>
        <dbReference type="ARBA" id="ARBA00005709"/>
    </source>
</evidence>
<dbReference type="PANTHER" id="PTHR42792:SF1">
    <property type="entry name" value="FLAGELLAR HOOK-ASSOCIATED PROTEIN 3"/>
    <property type="match status" value="1"/>
</dbReference>
<dbReference type="GO" id="GO:0005198">
    <property type="term" value="F:structural molecule activity"/>
    <property type="evidence" value="ECO:0007669"/>
    <property type="project" value="InterPro"/>
</dbReference>
<dbReference type="GO" id="GO:0005576">
    <property type="term" value="C:extracellular region"/>
    <property type="evidence" value="ECO:0007669"/>
    <property type="project" value="UniProtKB-SubCell"/>
</dbReference>
<dbReference type="Proteomes" id="UP000012043">
    <property type="component" value="Unassembled WGS sequence"/>
</dbReference>
<keyword evidence="7" id="KW-0969">Cilium</keyword>
<keyword evidence="7" id="KW-0282">Flagellum</keyword>
<comment type="subcellular location">
    <subcellularLocation>
        <location evidence="1">Bacterial flagellum</location>
    </subcellularLocation>
    <subcellularLocation>
        <location evidence="2">Secreted</location>
    </subcellularLocation>
</comment>
<keyword evidence="7" id="KW-0966">Cell projection</keyword>
<protein>
    <submittedName>
        <fullName evidence="7">Flagellar hook-associated protein FlgL</fullName>
    </submittedName>
</protein>
<organism evidence="7 8">
    <name type="scientific">Alishewanella aestuarii B11</name>
    <dbReference type="NCBI Taxonomy" id="1197174"/>
    <lineage>
        <taxon>Bacteria</taxon>
        <taxon>Pseudomonadati</taxon>
        <taxon>Pseudomonadota</taxon>
        <taxon>Gammaproteobacteria</taxon>
        <taxon>Alteromonadales</taxon>
        <taxon>Alteromonadaceae</taxon>
        <taxon>Alishewanella</taxon>
    </lineage>
</organism>
<dbReference type="InterPro" id="IPR001029">
    <property type="entry name" value="Flagellin_N"/>
</dbReference>
<gene>
    <name evidence="7" type="ORF">AEST_29340</name>
</gene>
<sequence length="411" mass="45095">MRLTFNMQFAQSLNGILNTQKKMSIAEQQLTKQTRILSPADDPAASAKVLALDQNLSQIEQFQTNSVLLKNGLALQETILTNMRVNFDRISQLAIASGNGTFTIAERQAVALELENIQTEFFDLMNTRDSDGGYIFAGFQDKSPAYELNATTGRYEFRGDDGSRRLQISPSISLSGRDSGKQIFDDVFGRFKPDNPVVISGTPDSVALRVNNQQIFDQFYREKYDSQNPANNLYSLQIDAGSNYQVLNNGAPLTPPVNGVFVSGEPIRFSGLELRVDGAAAAPGQIDFTLPTPEKRNILDTLNDFITALRDPSVTGVNFNEAIADVLVQTDNSARNVDNTLASIGGRVNVLDSVFSSNEDLIINNKGYKADISEVDFAAALTEIKRQEIALQAASTVFSKIGTTTLFDYLR</sequence>
<feature type="domain" description="Flagellin N-terminal" evidence="6">
    <location>
        <begin position="6"/>
        <end position="139"/>
    </location>
</feature>
<dbReference type="GO" id="GO:0071973">
    <property type="term" value="P:bacterial-type flagellum-dependent cell motility"/>
    <property type="evidence" value="ECO:0007669"/>
    <property type="project" value="InterPro"/>
</dbReference>
<dbReference type="GO" id="GO:0009424">
    <property type="term" value="C:bacterial-type flagellum hook"/>
    <property type="evidence" value="ECO:0007669"/>
    <property type="project" value="InterPro"/>
</dbReference>